<dbReference type="Proteomes" id="UP000823982">
    <property type="component" value="Unassembled WGS sequence"/>
</dbReference>
<dbReference type="AlphaFoldDB" id="A0A9D1JHW3"/>
<dbReference type="InterPro" id="IPR013320">
    <property type="entry name" value="ConA-like_dom_sf"/>
</dbReference>
<evidence type="ECO:0000256" key="1">
    <source>
        <dbReference type="ARBA" id="ARBA00009865"/>
    </source>
</evidence>
<sequence length="505" mass="57148">MSEINIIKGTNPVTKGDFPDPDVIRVGDTYYICSTTMYFMPGGAMLRSYDLINWEFCSHIYDTLEDTPRENLDGEQNAYGCGMWAPCLRYHNGKFYVFFIANDTGRTYCFTSDKAEGPWEKHYVEGFYHDCSVLFDDDGRVYIIYGNRKIYLTELKPDLSGPKEGGVNKLIISDPEGPFLGYEGAHLYKINGKYYAFFIHTSPEKWIRIEAAFMADNIEGPWVGKDVISYYLEDTTGVAQGGIVDTPDGKWYGVIFGDRGAVGRIPNIVPMHFDETGFPVFDTPTVDIETTSTRPEYVYDKLFKSDDFNYSAGADGKIKLDDVWEFNHNPKPDYWTAGDGKFTLTTEKTASTVEFARNTLTQRSKYPETDARVSLDASKLNDGDVMGLVMLQYRYGIIGITKECGKYYLVMRSRTGEGENPDTESEYARIPLSSPEATVRVRAEFSLGSSEERFYYLDGGEWKEFGIPVHPTFDLKHFVGCRVGLFAYSTEKVGGSASFSHFVYE</sequence>
<dbReference type="InterPro" id="IPR051795">
    <property type="entry name" value="Glycosyl_Hydrlase_43"/>
</dbReference>
<evidence type="ECO:0000256" key="3">
    <source>
        <dbReference type="ARBA" id="ARBA00023295"/>
    </source>
</evidence>
<evidence type="ECO:0000313" key="8">
    <source>
        <dbReference type="EMBL" id="HIS24120.1"/>
    </source>
</evidence>
<dbReference type="InterPro" id="IPR041542">
    <property type="entry name" value="GH43_C2"/>
</dbReference>
<dbReference type="InterPro" id="IPR006710">
    <property type="entry name" value="Glyco_hydro_43"/>
</dbReference>
<dbReference type="CDD" id="cd09001">
    <property type="entry name" value="GH43_FsAxh1-like"/>
    <property type="match status" value="1"/>
</dbReference>
<evidence type="ECO:0000256" key="2">
    <source>
        <dbReference type="ARBA" id="ARBA00022801"/>
    </source>
</evidence>
<dbReference type="Gene3D" id="2.60.120.200">
    <property type="match status" value="1"/>
</dbReference>
<feature type="site" description="Important for catalytic activity, responsible for pKa modulation of the active site Glu and correct orientation of both the proton donor and substrate" evidence="5">
    <location>
        <position position="130"/>
    </location>
</feature>
<feature type="domain" description="Beta-xylosidase C-terminal Concanavalin A-like" evidence="7">
    <location>
        <begin position="319"/>
        <end position="505"/>
    </location>
</feature>
<gene>
    <name evidence="8" type="ORF">IAD01_01795</name>
</gene>
<evidence type="ECO:0000313" key="9">
    <source>
        <dbReference type="Proteomes" id="UP000823982"/>
    </source>
</evidence>
<reference evidence="8" key="1">
    <citation type="submission" date="2020-10" db="EMBL/GenBank/DDBJ databases">
        <authorList>
            <person name="Gilroy R."/>
        </authorList>
    </citation>
    <scope>NUCLEOTIDE SEQUENCE</scope>
    <source>
        <strain evidence="8">CHK157-1446</strain>
    </source>
</reference>
<organism evidence="8 9">
    <name type="scientific">Candidatus Faeciplasma gallinarum</name>
    <dbReference type="NCBI Taxonomy" id="2840799"/>
    <lineage>
        <taxon>Bacteria</taxon>
        <taxon>Bacillati</taxon>
        <taxon>Bacillota</taxon>
        <taxon>Clostridia</taxon>
        <taxon>Eubacteriales</taxon>
        <taxon>Oscillospiraceae</taxon>
        <taxon>Oscillospiraceae incertae sedis</taxon>
        <taxon>Candidatus Faeciplasma</taxon>
    </lineage>
</organism>
<feature type="active site" description="Proton acceptor" evidence="4">
    <location>
        <position position="20"/>
    </location>
</feature>
<dbReference type="PANTHER" id="PTHR42812:SF12">
    <property type="entry name" value="BETA-XYLOSIDASE-RELATED"/>
    <property type="match status" value="1"/>
</dbReference>
<dbReference type="Pfam" id="PF17851">
    <property type="entry name" value="GH43_C2"/>
    <property type="match status" value="1"/>
</dbReference>
<keyword evidence="2 6" id="KW-0378">Hydrolase</keyword>
<proteinExistence type="inferred from homology"/>
<evidence type="ECO:0000256" key="6">
    <source>
        <dbReference type="RuleBase" id="RU361187"/>
    </source>
</evidence>
<name>A0A9D1JHW3_9FIRM</name>
<dbReference type="Gene3D" id="2.115.10.20">
    <property type="entry name" value="Glycosyl hydrolase domain, family 43"/>
    <property type="match status" value="1"/>
</dbReference>
<protein>
    <submittedName>
        <fullName evidence="8">Glycoside hydrolase 43 family protein</fullName>
    </submittedName>
</protein>
<evidence type="ECO:0000256" key="5">
    <source>
        <dbReference type="PIRSR" id="PIRSR606710-2"/>
    </source>
</evidence>
<evidence type="ECO:0000259" key="7">
    <source>
        <dbReference type="Pfam" id="PF17851"/>
    </source>
</evidence>
<comment type="similarity">
    <text evidence="1 6">Belongs to the glycosyl hydrolase 43 family.</text>
</comment>
<dbReference type="InterPro" id="IPR023296">
    <property type="entry name" value="Glyco_hydro_beta-prop_sf"/>
</dbReference>
<dbReference type="SUPFAM" id="SSF75005">
    <property type="entry name" value="Arabinanase/levansucrase/invertase"/>
    <property type="match status" value="1"/>
</dbReference>
<dbReference type="PANTHER" id="PTHR42812">
    <property type="entry name" value="BETA-XYLOSIDASE"/>
    <property type="match status" value="1"/>
</dbReference>
<reference evidence="8" key="2">
    <citation type="journal article" date="2021" name="PeerJ">
        <title>Extensive microbial diversity within the chicken gut microbiome revealed by metagenomics and culture.</title>
        <authorList>
            <person name="Gilroy R."/>
            <person name="Ravi A."/>
            <person name="Getino M."/>
            <person name="Pursley I."/>
            <person name="Horton D.L."/>
            <person name="Alikhan N.F."/>
            <person name="Baker D."/>
            <person name="Gharbi K."/>
            <person name="Hall N."/>
            <person name="Watson M."/>
            <person name="Adriaenssens E.M."/>
            <person name="Foster-Nyarko E."/>
            <person name="Jarju S."/>
            <person name="Secka A."/>
            <person name="Antonio M."/>
            <person name="Oren A."/>
            <person name="Chaudhuri R.R."/>
            <person name="La Ragione R."/>
            <person name="Hildebrand F."/>
            <person name="Pallen M.J."/>
        </authorList>
    </citation>
    <scope>NUCLEOTIDE SEQUENCE</scope>
    <source>
        <strain evidence="8">CHK157-1446</strain>
    </source>
</reference>
<keyword evidence="3 6" id="KW-0326">Glycosidase</keyword>
<accession>A0A9D1JHW3</accession>
<dbReference type="EMBL" id="DVIR01000012">
    <property type="protein sequence ID" value="HIS24120.1"/>
    <property type="molecule type" value="Genomic_DNA"/>
</dbReference>
<evidence type="ECO:0000256" key="4">
    <source>
        <dbReference type="PIRSR" id="PIRSR606710-1"/>
    </source>
</evidence>
<feature type="active site" description="Proton donor" evidence="4">
    <location>
        <position position="183"/>
    </location>
</feature>
<dbReference type="GO" id="GO:0004553">
    <property type="term" value="F:hydrolase activity, hydrolyzing O-glycosyl compounds"/>
    <property type="evidence" value="ECO:0007669"/>
    <property type="project" value="InterPro"/>
</dbReference>
<dbReference type="Pfam" id="PF04616">
    <property type="entry name" value="Glyco_hydro_43"/>
    <property type="match status" value="1"/>
</dbReference>
<dbReference type="SUPFAM" id="SSF49899">
    <property type="entry name" value="Concanavalin A-like lectins/glucanases"/>
    <property type="match status" value="1"/>
</dbReference>
<dbReference type="GO" id="GO:0005975">
    <property type="term" value="P:carbohydrate metabolic process"/>
    <property type="evidence" value="ECO:0007669"/>
    <property type="project" value="InterPro"/>
</dbReference>
<comment type="caution">
    <text evidence="8">The sequence shown here is derived from an EMBL/GenBank/DDBJ whole genome shotgun (WGS) entry which is preliminary data.</text>
</comment>